<dbReference type="Gene3D" id="3.10.110.10">
    <property type="entry name" value="Ubiquitin Conjugating Enzyme"/>
    <property type="match status" value="1"/>
</dbReference>
<dbReference type="EMBL" id="OX459118">
    <property type="protein sequence ID" value="CAI9088656.1"/>
    <property type="molecule type" value="Genomic_DNA"/>
</dbReference>
<dbReference type="FunFam" id="3.10.110.10:FF:000028">
    <property type="entry name" value="Probable ubiquitin-conjugating enzyme E2 23"/>
    <property type="match status" value="1"/>
</dbReference>
<dbReference type="Pfam" id="PF00179">
    <property type="entry name" value="UQ_con"/>
    <property type="match status" value="1"/>
</dbReference>
<keyword evidence="2" id="KW-0808">Transferase</keyword>
<name>A0AAV1BZY2_OLDCO</name>
<evidence type="ECO:0000256" key="3">
    <source>
        <dbReference type="ARBA" id="ARBA00022741"/>
    </source>
</evidence>
<evidence type="ECO:0000313" key="7">
    <source>
        <dbReference type="EMBL" id="CAI9088656.1"/>
    </source>
</evidence>
<dbReference type="InterPro" id="IPR016135">
    <property type="entry name" value="UBQ-conjugating_enzyme/RWD"/>
</dbReference>
<dbReference type="SMART" id="SM00212">
    <property type="entry name" value="UBCc"/>
    <property type="match status" value="1"/>
</dbReference>
<dbReference type="EC" id="2.3.2.23" evidence="1"/>
<sequence>MMESPPPLSRYVPQTPSKRVFTGSSSACMEDEVVEIPPPAIRRSKRVVPKQKEVLLPEIIDVDMDDVCPDMLLFDKEVDKPGKGKEAITKFLPGSGTHGTGKVASGPDYIFDDDDFKADLFYGENEAHYEENGFDMIHDDYFYDEQYAILQSHLDSLDIPPGVEVPVPWFSDHQENKMKSTATTAPSLSTTPMEVDQPWDGSISVNSSHVGEKSKEIGHSMKWESSSSRLFDRFVSVKKAAASSSGNIGEKFLNPSSKAELHKSLNHFTQTSASKVPYGVSESGSLSNYRDFAYRAKKRFSNDGPLHVYSHKQAKPNLVETGGANDSVKWPDIKSKKIPSFLSSGYKPGFLSSPDFVHVYPFSTAAAPESSSASFYSKEKYGAPDEFLKKFETFKRFDMVEDFSDHHFSKNNSSTKPPREWAKKIQEEWRILEEHLPGQIFVRVYESRMDLLRAVIIGAEGTPYHDGLFFFDVFFPSNYPSVPPLVHYLSRGYRINPNLYNSGKVCLSLLNTWNGSGKEKWIPKQSTILQVLVSIQGLILNTKPYFNEPGYASMSGSPEGEKLSLQYNENTFILSLKTMVGSIRNPPKYFEDFVAGHFFRRARDILVACKSYIDGAQVGCLVKGGVQDLEQGDTSCSDNFKNQLAGYITTLVDAFKAVSVDDCDEFLYLAQKVTPLKSSGPKTYGRVHGSHFPPYPEYFDDPFTS</sequence>
<evidence type="ECO:0000256" key="4">
    <source>
        <dbReference type="ARBA" id="ARBA00022786"/>
    </source>
</evidence>
<keyword evidence="4" id="KW-0833">Ubl conjugation pathway</keyword>
<evidence type="ECO:0000256" key="2">
    <source>
        <dbReference type="ARBA" id="ARBA00022679"/>
    </source>
</evidence>
<dbReference type="PROSITE" id="PS50127">
    <property type="entry name" value="UBC_2"/>
    <property type="match status" value="1"/>
</dbReference>
<dbReference type="AlphaFoldDB" id="A0AAV1BZY2"/>
<dbReference type="SUPFAM" id="SSF54495">
    <property type="entry name" value="UBC-like"/>
    <property type="match status" value="1"/>
</dbReference>
<evidence type="ECO:0000259" key="6">
    <source>
        <dbReference type="PROSITE" id="PS50127"/>
    </source>
</evidence>
<reference evidence="7" key="1">
    <citation type="submission" date="2023-03" db="EMBL/GenBank/DDBJ databases">
        <authorList>
            <person name="Julca I."/>
        </authorList>
    </citation>
    <scope>NUCLEOTIDE SEQUENCE</scope>
</reference>
<dbReference type="CDD" id="cd23837">
    <property type="entry name" value="UBCc_UBE2O"/>
    <property type="match status" value="1"/>
</dbReference>
<dbReference type="GO" id="GO:0061631">
    <property type="term" value="F:ubiquitin conjugating enzyme activity"/>
    <property type="evidence" value="ECO:0007669"/>
    <property type="project" value="UniProtKB-EC"/>
</dbReference>
<evidence type="ECO:0000256" key="1">
    <source>
        <dbReference type="ARBA" id="ARBA00012486"/>
    </source>
</evidence>
<protein>
    <recommendedName>
        <fullName evidence="1">E2 ubiquitin-conjugating enzyme</fullName>
        <ecNumber evidence="1">2.3.2.23</ecNumber>
    </recommendedName>
</protein>
<dbReference type="GO" id="GO:0005524">
    <property type="term" value="F:ATP binding"/>
    <property type="evidence" value="ECO:0007669"/>
    <property type="project" value="UniProtKB-KW"/>
</dbReference>
<dbReference type="InterPro" id="IPR000608">
    <property type="entry name" value="UBC"/>
</dbReference>
<keyword evidence="8" id="KW-1185">Reference proteome</keyword>
<dbReference type="Proteomes" id="UP001161247">
    <property type="component" value="Chromosome 1"/>
</dbReference>
<proteinExistence type="predicted"/>
<dbReference type="PANTHER" id="PTHR46116:SF41">
    <property type="entry name" value="UBIQUITIN-CONJUGATING ENZYME E2 25-RELATED"/>
    <property type="match status" value="1"/>
</dbReference>
<keyword evidence="5" id="KW-0067">ATP-binding</keyword>
<evidence type="ECO:0000313" key="8">
    <source>
        <dbReference type="Proteomes" id="UP001161247"/>
    </source>
</evidence>
<keyword evidence="3" id="KW-0547">Nucleotide-binding</keyword>
<evidence type="ECO:0000256" key="5">
    <source>
        <dbReference type="ARBA" id="ARBA00022840"/>
    </source>
</evidence>
<dbReference type="PANTHER" id="PTHR46116">
    <property type="entry name" value="(E3-INDEPENDENT) E2 UBIQUITIN-CONJUGATING ENZYME"/>
    <property type="match status" value="1"/>
</dbReference>
<feature type="domain" description="UBC core" evidence="6">
    <location>
        <begin position="420"/>
        <end position="580"/>
    </location>
</feature>
<accession>A0AAV1BZY2</accession>
<gene>
    <name evidence="7" type="ORF">OLC1_LOCUS1182</name>
</gene>
<organism evidence="7 8">
    <name type="scientific">Oldenlandia corymbosa var. corymbosa</name>
    <dbReference type="NCBI Taxonomy" id="529605"/>
    <lineage>
        <taxon>Eukaryota</taxon>
        <taxon>Viridiplantae</taxon>
        <taxon>Streptophyta</taxon>
        <taxon>Embryophyta</taxon>
        <taxon>Tracheophyta</taxon>
        <taxon>Spermatophyta</taxon>
        <taxon>Magnoliopsida</taxon>
        <taxon>eudicotyledons</taxon>
        <taxon>Gunneridae</taxon>
        <taxon>Pentapetalae</taxon>
        <taxon>asterids</taxon>
        <taxon>lamiids</taxon>
        <taxon>Gentianales</taxon>
        <taxon>Rubiaceae</taxon>
        <taxon>Rubioideae</taxon>
        <taxon>Spermacoceae</taxon>
        <taxon>Hedyotis-Oldenlandia complex</taxon>
        <taxon>Oldenlandia</taxon>
    </lineage>
</organism>